<dbReference type="PANTHER" id="PTHR37422">
    <property type="entry name" value="TEICHURONIC ACID BIOSYNTHESIS PROTEIN TUAE"/>
    <property type="match status" value="1"/>
</dbReference>
<accession>L0FBN4</accession>
<feature type="transmembrane region" description="Helical" evidence="1">
    <location>
        <begin position="396"/>
        <end position="414"/>
    </location>
</feature>
<dbReference type="RefSeq" id="WP_015263581.1">
    <property type="nucleotide sequence ID" value="NC_019903.1"/>
</dbReference>
<dbReference type="AlphaFoldDB" id="L0FBN4"/>
<keyword evidence="3" id="KW-1185">Reference proteome</keyword>
<feature type="transmembrane region" description="Helical" evidence="1">
    <location>
        <begin position="357"/>
        <end position="375"/>
    </location>
</feature>
<dbReference type="Proteomes" id="UP000010797">
    <property type="component" value="Chromosome"/>
</dbReference>
<keyword evidence="1" id="KW-1133">Transmembrane helix</keyword>
<feature type="transmembrane region" description="Helical" evidence="1">
    <location>
        <begin position="276"/>
        <end position="299"/>
    </location>
</feature>
<dbReference type="KEGG" id="ddl:Desdi_3228"/>
<evidence type="ECO:0000313" key="2">
    <source>
        <dbReference type="EMBL" id="AGA70622.1"/>
    </source>
</evidence>
<evidence type="ECO:0000313" key="3">
    <source>
        <dbReference type="Proteomes" id="UP000010797"/>
    </source>
</evidence>
<organism evidence="2 3">
    <name type="scientific">Desulfitobacterium dichloroeliminans (strain LMG P-21439 / DCA1)</name>
    <dbReference type="NCBI Taxonomy" id="871963"/>
    <lineage>
        <taxon>Bacteria</taxon>
        <taxon>Bacillati</taxon>
        <taxon>Bacillota</taxon>
        <taxon>Clostridia</taxon>
        <taxon>Eubacteriales</taxon>
        <taxon>Desulfitobacteriaceae</taxon>
        <taxon>Desulfitobacterium</taxon>
    </lineage>
</organism>
<protein>
    <recommendedName>
        <fullName evidence="4">O-Antigen ligase</fullName>
    </recommendedName>
</protein>
<feature type="transmembrane region" description="Helical" evidence="1">
    <location>
        <begin position="84"/>
        <end position="112"/>
    </location>
</feature>
<gene>
    <name evidence="2" type="ordered locus">Desdi_3228</name>
</gene>
<feature type="transmembrane region" description="Helical" evidence="1">
    <location>
        <begin position="118"/>
        <end position="136"/>
    </location>
</feature>
<dbReference type="eggNOG" id="COG3307">
    <property type="taxonomic scope" value="Bacteria"/>
</dbReference>
<feature type="transmembrane region" description="Helical" evidence="1">
    <location>
        <begin position="420"/>
        <end position="439"/>
    </location>
</feature>
<feature type="transmembrane region" description="Helical" evidence="1">
    <location>
        <begin position="15"/>
        <end position="33"/>
    </location>
</feature>
<keyword evidence="1" id="KW-0472">Membrane</keyword>
<feature type="transmembrane region" description="Helical" evidence="1">
    <location>
        <begin position="250"/>
        <end position="269"/>
    </location>
</feature>
<feature type="transmembrane region" description="Helical" evidence="1">
    <location>
        <begin position="45"/>
        <end position="63"/>
    </location>
</feature>
<feature type="transmembrane region" description="Helical" evidence="1">
    <location>
        <begin position="143"/>
        <end position="164"/>
    </location>
</feature>
<dbReference type="EMBL" id="CP003344">
    <property type="protein sequence ID" value="AGA70622.1"/>
    <property type="molecule type" value="Genomic_DNA"/>
</dbReference>
<feature type="transmembrane region" description="Helical" evidence="1">
    <location>
        <begin position="225"/>
        <end position="244"/>
    </location>
</feature>
<dbReference type="OrthoDB" id="1792611at2"/>
<sequence length="443" mass="50503">MFWNNGLTKGNDSRLILLLLVMLSAMLLPSFEIHPTLPNIRVDELLLFGVFGLNILAFIFKGFRFSPNAREELRLQNKALRRIVLIFGCLVLSYAISNFYGVVILGAGAYGLRDVMELVTFFKYFLVVTLVLSINLRDAEFAVLSYTFLGALSFLILFSFAQSLNLFNLNTWFSPFFNPNHWETMILGNPARVLGTFDNPNVFGTFTVMTLAFLVARYYFVESKIYFPLLLLILIGLVIKVEYLTISRTALAGIGIVLMILSIWAFFYYRRSKGILLRIGALFLVTMVLFATASDGFFVRLTDGFNFSTSNSFIGHVERLGAAVGSIWQSPVFGWGTQKYAMTTVVDNEYALFTRRYGFVGLAVYLWFFIQPWLLGLKRYRAEAAGRMKEYFDVKTWIGMGYMALLPAVFLYNFMAGVFYNLQLMTIFCIIIGLVYNTARDDY</sequence>
<name>L0FBN4_DESDL</name>
<evidence type="ECO:0008006" key="4">
    <source>
        <dbReference type="Google" id="ProtNLM"/>
    </source>
</evidence>
<dbReference type="InterPro" id="IPR051533">
    <property type="entry name" value="WaaL-like"/>
</dbReference>
<evidence type="ECO:0000256" key="1">
    <source>
        <dbReference type="SAM" id="Phobius"/>
    </source>
</evidence>
<dbReference type="HOGENOM" id="CLU_615003_0_0_9"/>
<dbReference type="STRING" id="871963.Desdi_3228"/>
<feature type="transmembrane region" description="Helical" evidence="1">
    <location>
        <begin position="202"/>
        <end position="220"/>
    </location>
</feature>
<keyword evidence="1" id="KW-0812">Transmembrane</keyword>
<reference evidence="3" key="1">
    <citation type="submission" date="2012-02" db="EMBL/GenBank/DDBJ databases">
        <title>Complete sequence of Desulfitobacterium dichloroeliminans LMG P-21439.</title>
        <authorList>
            <person name="Lucas S."/>
            <person name="Han J."/>
            <person name="Lapidus A."/>
            <person name="Cheng J.-F."/>
            <person name="Goodwin L."/>
            <person name="Pitluck S."/>
            <person name="Peters L."/>
            <person name="Ovchinnikova G."/>
            <person name="Teshima H."/>
            <person name="Detter J.C."/>
            <person name="Han C."/>
            <person name="Tapia R."/>
            <person name="Land M."/>
            <person name="Hauser L."/>
            <person name="Kyrpides N."/>
            <person name="Ivanova N."/>
            <person name="Pagani I."/>
            <person name="Kruse T."/>
            <person name="de Vos W.M."/>
            <person name="Boon N."/>
            <person name="Smidt H."/>
            <person name="Woyke T."/>
        </authorList>
    </citation>
    <scope>NUCLEOTIDE SEQUENCE [LARGE SCALE GENOMIC DNA]</scope>
    <source>
        <strain evidence="3">LMG P-21439 / DCA1</strain>
    </source>
</reference>
<proteinExistence type="predicted"/>
<dbReference type="PANTHER" id="PTHR37422:SF13">
    <property type="entry name" value="LIPOPOLYSACCHARIDE BIOSYNTHESIS PROTEIN PA4999-RELATED"/>
    <property type="match status" value="1"/>
</dbReference>